<name>N2BG10_9HELI</name>
<dbReference type="PATRIC" id="fig|1235804.3.peg.2202"/>
<accession>N2BG10</accession>
<dbReference type="Proteomes" id="UP000012527">
    <property type="component" value="Unassembled WGS sequence"/>
</dbReference>
<reference evidence="1 2" key="1">
    <citation type="submission" date="2013-02" db="EMBL/GenBank/DDBJ databases">
        <title>The Genome Sequence of Helicobacter bilis WiWa.</title>
        <authorList>
            <consortium name="The Broad Institute Genome Sequencing Platform"/>
            <person name="Ward D."/>
            <person name="Overstreet A.-M.C."/>
            <person name="Ramer-Tait A.E."/>
            <person name="Phillips G.J."/>
            <person name="Wannemuehler M.J."/>
            <person name="Walker B."/>
            <person name="Young S.K."/>
            <person name="Zeng Q."/>
            <person name="Gargeya S."/>
            <person name="Fitzgerald M."/>
            <person name="Haas B."/>
            <person name="Abouelleil A."/>
            <person name="Alvarado L."/>
            <person name="Arachchi H.M."/>
            <person name="Berlin A.M."/>
            <person name="Chapman S.B."/>
            <person name="Dewar J."/>
            <person name="Goldberg J."/>
            <person name="Griggs A."/>
            <person name="Gujja S."/>
            <person name="Hansen M."/>
            <person name="Howarth C."/>
            <person name="Imamovic A."/>
            <person name="Larimer J."/>
            <person name="McCowan C."/>
            <person name="Murphy C."/>
            <person name="Neiman D."/>
            <person name="Pearson M."/>
            <person name="Priest M."/>
            <person name="Roberts A."/>
            <person name="Saif S."/>
            <person name="Shea T."/>
            <person name="Sisk P."/>
            <person name="Sykes S."/>
            <person name="Wortman J."/>
            <person name="Nusbaum C."/>
            <person name="Birren B."/>
        </authorList>
    </citation>
    <scope>NUCLEOTIDE SEQUENCE [LARGE SCALE GENOMIC DNA]</scope>
    <source>
        <strain evidence="1 2">WiWa</strain>
    </source>
</reference>
<organism evidence="1 2">
    <name type="scientific">Helicobacter bilis WiWa</name>
    <dbReference type="NCBI Taxonomy" id="1235804"/>
    <lineage>
        <taxon>Bacteria</taxon>
        <taxon>Pseudomonadati</taxon>
        <taxon>Campylobacterota</taxon>
        <taxon>Epsilonproteobacteria</taxon>
        <taxon>Campylobacterales</taxon>
        <taxon>Helicobacteraceae</taxon>
        <taxon>Helicobacter</taxon>
    </lineage>
</organism>
<dbReference type="RefSeq" id="WP_004088755.1">
    <property type="nucleotide sequence ID" value="NZ_KB822519.1"/>
</dbReference>
<comment type="caution">
    <text evidence="1">The sequence shown here is derived from an EMBL/GenBank/DDBJ whole genome shotgun (WGS) entry which is preliminary data.</text>
</comment>
<evidence type="ECO:0000313" key="1">
    <source>
        <dbReference type="EMBL" id="EMZ37443.1"/>
    </source>
</evidence>
<dbReference type="EMBL" id="AQFW01000018">
    <property type="protein sequence ID" value="EMZ37443.1"/>
    <property type="molecule type" value="Genomic_DNA"/>
</dbReference>
<protein>
    <submittedName>
        <fullName evidence="1">Uncharacterized protein</fullName>
    </submittedName>
</protein>
<proteinExistence type="predicted"/>
<dbReference type="HOGENOM" id="CLU_2232803_0_0_7"/>
<dbReference type="GeneID" id="68902252"/>
<gene>
    <name evidence="1" type="ORF">C826_02007</name>
</gene>
<sequence length="105" mass="12196">MKDHIEHLDSILRGAGREVLENAGVISTQRAREKAEIEYRNFQAKTPSPVEKEYLESIKALEITAKKANRTIESQTKRESQEKRQIFGALRFCLVFQIIKKFTIF</sequence>
<dbReference type="AlphaFoldDB" id="N2BG10"/>
<evidence type="ECO:0000313" key="2">
    <source>
        <dbReference type="Proteomes" id="UP000012527"/>
    </source>
</evidence>